<dbReference type="Gene3D" id="1.20.120.220">
    <property type="entry name" value="ATP synthase, F0 complex, subunit A"/>
    <property type="match status" value="1"/>
</dbReference>
<evidence type="ECO:0000256" key="7">
    <source>
        <dbReference type="ARBA" id="ARBA00022989"/>
    </source>
</evidence>
<keyword evidence="9 11" id="KW-0472">Membrane</keyword>
<comment type="function">
    <text evidence="11 12">Key component of the proton channel; it plays a direct role in the translocation of protons across the membrane.</text>
</comment>
<dbReference type="PANTHER" id="PTHR11410:SF0">
    <property type="entry name" value="ATP SYNTHASE SUBUNIT A"/>
    <property type="match status" value="1"/>
</dbReference>
<evidence type="ECO:0000256" key="1">
    <source>
        <dbReference type="ARBA" id="ARBA00004141"/>
    </source>
</evidence>
<keyword evidence="15" id="KW-1185">Reference proteome</keyword>
<evidence type="ECO:0000313" key="14">
    <source>
        <dbReference type="EMBL" id="QNR25869.1"/>
    </source>
</evidence>
<dbReference type="GO" id="GO:0046933">
    <property type="term" value="F:proton-transporting ATP synthase activity, rotational mechanism"/>
    <property type="evidence" value="ECO:0007669"/>
    <property type="project" value="UniProtKB-UniRule"/>
</dbReference>
<protein>
    <recommendedName>
        <fullName evidence="11 12">ATP synthase subunit a</fullName>
    </recommendedName>
    <alternativeName>
        <fullName evidence="11">ATP synthase F0 sector subunit a</fullName>
    </alternativeName>
    <alternativeName>
        <fullName evidence="11">F-ATPase subunit 6</fullName>
    </alternativeName>
</protein>
<dbReference type="Proteomes" id="UP000516305">
    <property type="component" value="Chromosome"/>
</dbReference>
<keyword evidence="13" id="KW-0732">Signal</keyword>
<comment type="subcellular location">
    <subcellularLocation>
        <location evidence="11 12">Cell membrane</location>
        <topology evidence="11 12">Multi-pass membrane protein</topology>
    </subcellularLocation>
    <subcellularLocation>
        <location evidence="1">Membrane</location>
        <topology evidence="1">Multi-pass membrane protein</topology>
    </subcellularLocation>
</comment>
<dbReference type="EMBL" id="CP060139">
    <property type="protein sequence ID" value="QNR25869.1"/>
    <property type="molecule type" value="Genomic_DNA"/>
</dbReference>
<gene>
    <name evidence="11 14" type="primary">atpB</name>
    <name evidence="14" type="ORF">H4K34_08490</name>
</gene>
<dbReference type="GO" id="GO:0005886">
    <property type="term" value="C:plasma membrane"/>
    <property type="evidence" value="ECO:0007669"/>
    <property type="project" value="UniProtKB-SubCell"/>
</dbReference>
<dbReference type="PANTHER" id="PTHR11410">
    <property type="entry name" value="ATP SYNTHASE SUBUNIT A"/>
    <property type="match status" value="1"/>
</dbReference>
<dbReference type="InterPro" id="IPR000568">
    <property type="entry name" value="ATP_synth_F0_asu"/>
</dbReference>
<keyword evidence="4 11" id="KW-0138">CF(0)</keyword>
<dbReference type="AlphaFoldDB" id="A0A7H0VJH1"/>
<feature type="transmembrane region" description="Helical" evidence="11">
    <location>
        <begin position="323"/>
        <end position="346"/>
    </location>
</feature>
<evidence type="ECO:0000256" key="2">
    <source>
        <dbReference type="ARBA" id="ARBA00006810"/>
    </source>
</evidence>
<organism evidence="14 15">
    <name type="scientific">Croceimicrobium hydrocarbonivorans</name>
    <dbReference type="NCBI Taxonomy" id="2761580"/>
    <lineage>
        <taxon>Bacteria</taxon>
        <taxon>Pseudomonadati</taxon>
        <taxon>Bacteroidota</taxon>
        <taxon>Flavobacteriia</taxon>
        <taxon>Flavobacteriales</taxon>
        <taxon>Owenweeksiaceae</taxon>
        <taxon>Croceimicrobium</taxon>
    </lineage>
</organism>
<accession>A0A7H0VJH1</accession>
<dbReference type="GO" id="GO:0045259">
    <property type="term" value="C:proton-transporting ATP synthase complex"/>
    <property type="evidence" value="ECO:0007669"/>
    <property type="project" value="UniProtKB-KW"/>
</dbReference>
<dbReference type="HAMAP" id="MF_01393">
    <property type="entry name" value="ATP_synth_a_bact"/>
    <property type="match status" value="1"/>
</dbReference>
<dbReference type="CDD" id="cd00310">
    <property type="entry name" value="ATP-synt_Fo_a_6"/>
    <property type="match status" value="1"/>
</dbReference>
<dbReference type="Pfam" id="PF00119">
    <property type="entry name" value="ATP-synt_A"/>
    <property type="match status" value="1"/>
</dbReference>
<evidence type="ECO:0000256" key="11">
    <source>
        <dbReference type="HAMAP-Rule" id="MF_01393"/>
    </source>
</evidence>
<proteinExistence type="inferred from homology"/>
<feature type="transmembrane region" description="Helical" evidence="11">
    <location>
        <begin position="229"/>
        <end position="248"/>
    </location>
</feature>
<comment type="similarity">
    <text evidence="2 11 12">Belongs to the ATPase A chain family.</text>
</comment>
<dbReference type="SUPFAM" id="SSF81336">
    <property type="entry name" value="F1F0 ATP synthase subunit A"/>
    <property type="match status" value="1"/>
</dbReference>
<feature type="chain" id="PRO_5028952248" description="ATP synthase subunit a" evidence="13">
    <location>
        <begin position="21"/>
        <end position="365"/>
    </location>
</feature>
<evidence type="ECO:0000256" key="8">
    <source>
        <dbReference type="ARBA" id="ARBA00023065"/>
    </source>
</evidence>
<keyword evidence="10 11" id="KW-0066">ATP synthesis</keyword>
<evidence type="ECO:0000313" key="15">
    <source>
        <dbReference type="Proteomes" id="UP000516305"/>
    </source>
</evidence>
<evidence type="ECO:0000256" key="6">
    <source>
        <dbReference type="ARBA" id="ARBA00022781"/>
    </source>
</evidence>
<evidence type="ECO:0000256" key="5">
    <source>
        <dbReference type="ARBA" id="ARBA00022692"/>
    </source>
</evidence>
<feature type="transmembrane region" description="Helical" evidence="11">
    <location>
        <begin position="147"/>
        <end position="165"/>
    </location>
</feature>
<feature type="transmembrane region" description="Helical" evidence="11">
    <location>
        <begin position="269"/>
        <end position="288"/>
    </location>
</feature>
<feature type="signal peptide" evidence="13">
    <location>
        <begin position="1"/>
        <end position="20"/>
    </location>
</feature>
<feature type="transmembrane region" description="Helical" evidence="11">
    <location>
        <begin position="205"/>
        <end position="223"/>
    </location>
</feature>
<evidence type="ECO:0000256" key="10">
    <source>
        <dbReference type="ARBA" id="ARBA00023310"/>
    </source>
</evidence>
<sequence>MQIKRFGFLAFLLAFSFSWAANASNQHGDEHGHHEEQDEKSIKEQIAEVKEHHLKDSHSFHLWGDHASGTSVEFPLPIILWDEGELHFFMSSAFHHSENQTVESKGSYFRLYHSKIYKTDAEGTIHYDEEHHATNAKPIDFSITKTVFSTILVGILLLWLFGAVAKKYRKDPVPRGIAKFMEPLVILVRDDIAKPNIGEKDYKRFMPYLLTVFFFIWMANMIGQTPLGINITGNIAVTMGLALITFFLTQFSGRKDYWAHIFWMPGVPYLMRVILMPIEILGLFVKPFSLMIRLYANILAGHVVIMSIISLIFIFGNWFATGAFFGLTFFLSIIELLVAFLQAYIFTMLSALYFGSAVEVHDEHH</sequence>
<dbReference type="InterPro" id="IPR035908">
    <property type="entry name" value="F0_ATP_A_sf"/>
</dbReference>
<dbReference type="InterPro" id="IPR045083">
    <property type="entry name" value="ATP_synth_F0_asu_bact/mt"/>
</dbReference>
<evidence type="ECO:0000256" key="9">
    <source>
        <dbReference type="ARBA" id="ARBA00023136"/>
    </source>
</evidence>
<reference evidence="14 15" key="1">
    <citation type="submission" date="2020-08" db="EMBL/GenBank/DDBJ databases">
        <title>Croceimicrobium hydrocarbonivorans gen. nov., sp. nov., a novel marine bacterium isolated from a bacterial consortium that degrades polyethylene terephthalate.</title>
        <authorList>
            <person name="Liu R."/>
        </authorList>
    </citation>
    <scope>NUCLEOTIDE SEQUENCE [LARGE SCALE GENOMIC DNA]</scope>
    <source>
        <strain evidence="14 15">A20-9</strain>
    </source>
</reference>
<evidence type="ECO:0000256" key="13">
    <source>
        <dbReference type="SAM" id="SignalP"/>
    </source>
</evidence>
<evidence type="ECO:0000256" key="4">
    <source>
        <dbReference type="ARBA" id="ARBA00022547"/>
    </source>
</evidence>
<keyword evidence="3 11" id="KW-0813">Transport</keyword>
<dbReference type="PRINTS" id="PR00123">
    <property type="entry name" value="ATPASEA"/>
</dbReference>
<keyword evidence="7 11" id="KW-1133">Transmembrane helix</keyword>
<feature type="transmembrane region" description="Helical" evidence="11">
    <location>
        <begin position="294"/>
        <end position="316"/>
    </location>
</feature>
<dbReference type="RefSeq" id="WP_210760394.1">
    <property type="nucleotide sequence ID" value="NZ_CP060139.1"/>
</dbReference>
<evidence type="ECO:0000256" key="3">
    <source>
        <dbReference type="ARBA" id="ARBA00022448"/>
    </source>
</evidence>
<name>A0A7H0VJH1_9FLAO</name>
<keyword evidence="8 11" id="KW-0406">Ion transport</keyword>
<keyword evidence="6 11" id="KW-0375">Hydrogen ion transport</keyword>
<dbReference type="KEGG" id="chyd:H4K34_08490"/>
<keyword evidence="11" id="KW-1003">Cell membrane</keyword>
<evidence type="ECO:0000256" key="12">
    <source>
        <dbReference type="RuleBase" id="RU000483"/>
    </source>
</evidence>
<keyword evidence="5 11" id="KW-0812">Transmembrane</keyword>
<dbReference type="NCBIfam" id="TIGR01131">
    <property type="entry name" value="ATP_synt_6_or_A"/>
    <property type="match status" value="1"/>
</dbReference>